<dbReference type="KEGG" id="cpf:CPF_1641"/>
<dbReference type="EMBL" id="CP000246">
    <property type="protein sequence ID" value="ABG83916.1"/>
    <property type="molecule type" value="Genomic_DNA"/>
</dbReference>
<keyword evidence="2" id="KW-0732">Signal</keyword>
<accession>A0A0H2YSD6</accession>
<keyword evidence="4" id="KW-1185">Reference proteome</keyword>
<reference evidence="3 4" key="1">
    <citation type="journal article" date="2006" name="Genome Res.">
        <title>Skewed genomic variability in strains of the toxigenic bacterial pathogen, Clostridium perfringens.</title>
        <authorList>
            <person name="Myers G.S."/>
            <person name="Rasko D.A."/>
            <person name="Cheung J.K."/>
            <person name="Ravel J."/>
            <person name="Seshadri R."/>
            <person name="Deboy R.T."/>
            <person name="Ren Q."/>
            <person name="Varga J."/>
            <person name="Awad M.M."/>
            <person name="Brinkac L.M."/>
            <person name="Daugherty S.C."/>
            <person name="Haft D.H."/>
            <person name="Dodson R.J."/>
            <person name="Madupu R."/>
            <person name="Nelson W.C."/>
            <person name="Rosovitz M.J."/>
            <person name="Sullivan S.A."/>
            <person name="Khouri H."/>
            <person name="Dimitrov G.I."/>
            <person name="Watkins K.L."/>
            <person name="Mulligan S."/>
            <person name="Benton J."/>
            <person name="Radune D."/>
            <person name="Fisher D.J."/>
            <person name="Atkins H.S."/>
            <person name="Hiscox T."/>
            <person name="Jost B.H."/>
            <person name="Billington S.J."/>
            <person name="Songer J.G."/>
            <person name="McClane B.A."/>
            <person name="Titball R.W."/>
            <person name="Rood J.I."/>
            <person name="Melville S.B."/>
            <person name="Paulsen I.T."/>
        </authorList>
    </citation>
    <scope>NUCLEOTIDE SEQUENCE [LARGE SCALE GENOMIC DNA]</scope>
    <source>
        <strain evidence="4">ATCC 13124 / DSM 756 / JCM 1290 / NCIMB 6125 / NCTC 8237 / S 107 / Type A</strain>
    </source>
</reference>
<evidence type="ECO:0000256" key="2">
    <source>
        <dbReference type="SAM" id="SignalP"/>
    </source>
</evidence>
<dbReference type="PaxDb" id="195103-CPF_1641"/>
<dbReference type="Proteomes" id="UP000001823">
    <property type="component" value="Chromosome"/>
</dbReference>
<feature type="signal peptide" evidence="2">
    <location>
        <begin position="1"/>
        <end position="24"/>
    </location>
</feature>
<dbReference type="STRING" id="195103.CPF_1641"/>
<gene>
    <name evidence="3" type="ordered locus">CPF_1641</name>
</gene>
<keyword evidence="1" id="KW-0812">Transmembrane</keyword>
<keyword evidence="1" id="KW-1133">Transmembrane helix</keyword>
<feature type="chain" id="PRO_5038618453" evidence="2">
    <location>
        <begin position="25"/>
        <end position="53"/>
    </location>
</feature>
<protein>
    <submittedName>
        <fullName evidence="3">Uncharacterized protein</fullName>
    </submittedName>
</protein>
<evidence type="ECO:0000313" key="4">
    <source>
        <dbReference type="Proteomes" id="UP000001823"/>
    </source>
</evidence>
<name>A0A0H2YSD6_CLOP1</name>
<evidence type="ECO:0000256" key="1">
    <source>
        <dbReference type="SAM" id="Phobius"/>
    </source>
</evidence>
<sequence length="53" mass="5601">MLTAAIMFFAFAFAFAFTSASTFAAFLSTHKNSLLFLLATSIIVASTSIKSTA</sequence>
<dbReference type="HOGENOM" id="CLU_3060219_0_0_9"/>
<feature type="transmembrane region" description="Helical" evidence="1">
    <location>
        <begin position="34"/>
        <end position="52"/>
    </location>
</feature>
<organism evidence="3 4">
    <name type="scientific">Clostridium perfringens (strain ATCC 13124 / DSM 756 / JCM 1290 / NCIMB 6125 / NCTC 8237 / Type A)</name>
    <dbReference type="NCBI Taxonomy" id="195103"/>
    <lineage>
        <taxon>Bacteria</taxon>
        <taxon>Bacillati</taxon>
        <taxon>Bacillota</taxon>
        <taxon>Clostridia</taxon>
        <taxon>Eubacteriales</taxon>
        <taxon>Clostridiaceae</taxon>
        <taxon>Clostridium</taxon>
    </lineage>
</organism>
<proteinExistence type="predicted"/>
<keyword evidence="1" id="KW-0472">Membrane</keyword>
<evidence type="ECO:0000313" key="3">
    <source>
        <dbReference type="EMBL" id="ABG83916.1"/>
    </source>
</evidence>
<dbReference type="AlphaFoldDB" id="A0A0H2YSD6"/>